<proteinExistence type="predicted"/>
<dbReference type="Proteomes" id="UP000838308">
    <property type="component" value="Unassembled WGS sequence"/>
</dbReference>
<gene>
    <name evidence="1" type="ORF">BACCIP111895_03087</name>
</gene>
<name>A0ABM9EUL8_9BACI</name>
<evidence type="ECO:0008006" key="3">
    <source>
        <dbReference type="Google" id="ProtNLM"/>
    </source>
</evidence>
<reference evidence="1" key="1">
    <citation type="submission" date="2022-04" db="EMBL/GenBank/DDBJ databases">
        <authorList>
            <person name="Criscuolo A."/>
        </authorList>
    </citation>
    <scope>NUCLEOTIDE SEQUENCE</scope>
    <source>
        <strain evidence="1">CIP111895</strain>
    </source>
</reference>
<comment type="caution">
    <text evidence="1">The sequence shown here is derived from an EMBL/GenBank/DDBJ whole genome shotgun (WGS) entry which is preliminary data.</text>
</comment>
<accession>A0ABM9EUL8</accession>
<organism evidence="1 2">
    <name type="scientific">Neobacillus rhizosphaerae</name>
    <dbReference type="NCBI Taxonomy" id="2880965"/>
    <lineage>
        <taxon>Bacteria</taxon>
        <taxon>Bacillati</taxon>
        <taxon>Bacillota</taxon>
        <taxon>Bacilli</taxon>
        <taxon>Bacillales</taxon>
        <taxon>Bacillaceae</taxon>
        <taxon>Neobacillus</taxon>
    </lineage>
</organism>
<evidence type="ECO:0000313" key="2">
    <source>
        <dbReference type="Proteomes" id="UP000838308"/>
    </source>
</evidence>
<keyword evidence="2" id="KW-1185">Reference proteome</keyword>
<evidence type="ECO:0000313" key="1">
    <source>
        <dbReference type="EMBL" id="CAH2715903.1"/>
    </source>
</evidence>
<protein>
    <recommendedName>
        <fullName evidence="3">IS110 family transposase</fullName>
    </recommendedName>
</protein>
<sequence>MKFKMQHKQNQLIERITNQHLVVGIDIAQQIHVSRAVNYRGIIIGEPLSFNYFNGLINSSNLKT</sequence>
<dbReference type="EMBL" id="CALBWS010000021">
    <property type="protein sequence ID" value="CAH2715903.1"/>
    <property type="molecule type" value="Genomic_DNA"/>
</dbReference>